<reference evidence="11 12" key="1">
    <citation type="submission" date="2018-11" db="EMBL/GenBank/DDBJ databases">
        <title>Genome squencing of methanotrophic bacteria isolated from alkaline groundwater in Korea.</title>
        <authorList>
            <person name="Nguyen L.N."/>
        </authorList>
    </citation>
    <scope>NUCLEOTIDE SEQUENCE [LARGE SCALE GENOMIC DNA]</scope>
    <source>
        <strain evidence="11 12">GW6</strain>
    </source>
</reference>
<name>A0A3G8M6I4_9HYPH</name>
<dbReference type="RefSeq" id="WP_124739169.1">
    <property type="nucleotide sequence ID" value="NZ_CP034086.1"/>
</dbReference>
<feature type="domain" description="S-adenosylmethionine synthetase central" evidence="9">
    <location>
        <begin position="121"/>
        <end position="232"/>
    </location>
</feature>
<evidence type="ECO:0000256" key="3">
    <source>
        <dbReference type="ARBA" id="ARBA00022723"/>
    </source>
</evidence>
<dbReference type="Gene3D" id="3.30.300.10">
    <property type="match status" value="3"/>
</dbReference>
<keyword evidence="2 11" id="KW-0808">Transferase</keyword>
<sequence length="393" mass="41664">MSPDMIFTSESVTPGHPDKLCDQISDAAIDALLREDDRARATVECALATGVVFLAARYAADALVDLPALARAVMQEAGYAAGSFDARNCSILTSFVELPLEAREPPLAELDDDAAVGRRVAREQANVFGYACRDTPEFMPAPISLAHKVARALDAARRDGFSSLSPDAKTQVSVEFRGGRPARIYGVSLTVAFDGATIDDASFDRLRAIALDALSAGDMSPDAHTTVHINAGEPFEIGGPARHAGLTGRKNGIDTYGEIARQSGSALSGKDPSRIERAGAYAARHAAKNIVAAGLAERCEVHLAYAAGRAEPISLSVETFGTGHLADEKIARRLTALLDFRPGSIVRRFGLRTAPQMCGPAGFYLPLATYGHFGRADLDLPWEATDVAEALRG</sequence>
<evidence type="ECO:0000256" key="5">
    <source>
        <dbReference type="ARBA" id="ARBA00022840"/>
    </source>
</evidence>
<dbReference type="InterPro" id="IPR022629">
    <property type="entry name" value="S-AdoMet_synt_central"/>
</dbReference>
<dbReference type="GO" id="GO:0005524">
    <property type="term" value="F:ATP binding"/>
    <property type="evidence" value="ECO:0007669"/>
    <property type="project" value="UniProtKB-KW"/>
</dbReference>
<keyword evidence="5" id="KW-0067">ATP-binding</keyword>
<dbReference type="EC" id="2.5.1.6" evidence="11"/>
<dbReference type="GO" id="GO:0004478">
    <property type="term" value="F:methionine adenosyltransferase activity"/>
    <property type="evidence" value="ECO:0007669"/>
    <property type="project" value="UniProtKB-EC"/>
</dbReference>
<dbReference type="Pfam" id="PF02772">
    <property type="entry name" value="S-AdoMet_synt_M"/>
    <property type="match status" value="1"/>
</dbReference>
<dbReference type="AlphaFoldDB" id="A0A3G8M6I4"/>
<dbReference type="CDD" id="cd18079">
    <property type="entry name" value="S-AdoMet_synt"/>
    <property type="match status" value="1"/>
</dbReference>
<feature type="domain" description="S-adenosylmethionine synthetase C-terminal" evidence="10">
    <location>
        <begin position="237"/>
        <end position="383"/>
    </location>
</feature>
<evidence type="ECO:0000256" key="4">
    <source>
        <dbReference type="ARBA" id="ARBA00022741"/>
    </source>
</evidence>
<dbReference type="EMBL" id="CP034086">
    <property type="protein sequence ID" value="AZG77476.1"/>
    <property type="molecule type" value="Genomic_DNA"/>
</dbReference>
<keyword evidence="4" id="KW-0547">Nucleotide-binding</keyword>
<feature type="domain" description="S-adenosylmethionine synthetase N-terminal" evidence="8">
    <location>
        <begin position="5"/>
        <end position="95"/>
    </location>
</feature>
<dbReference type="PIRSF" id="PIRSF000497">
    <property type="entry name" value="MAT"/>
    <property type="match status" value="1"/>
</dbReference>
<evidence type="ECO:0000256" key="6">
    <source>
        <dbReference type="ARBA" id="ARBA00022842"/>
    </source>
</evidence>
<dbReference type="PANTHER" id="PTHR11964">
    <property type="entry name" value="S-ADENOSYLMETHIONINE SYNTHETASE"/>
    <property type="match status" value="1"/>
</dbReference>
<protein>
    <submittedName>
        <fullName evidence="11">Methionine adenosyltransferase</fullName>
        <ecNumber evidence="11">2.5.1.6</ecNumber>
    </submittedName>
</protein>
<evidence type="ECO:0000259" key="9">
    <source>
        <dbReference type="Pfam" id="PF02772"/>
    </source>
</evidence>
<dbReference type="InterPro" id="IPR002133">
    <property type="entry name" value="S-AdoMet_synthetase"/>
</dbReference>
<evidence type="ECO:0000259" key="10">
    <source>
        <dbReference type="Pfam" id="PF02773"/>
    </source>
</evidence>
<dbReference type="InterPro" id="IPR022630">
    <property type="entry name" value="S-AdoMet_synt_C"/>
</dbReference>
<dbReference type="Pfam" id="PF00438">
    <property type="entry name" value="S-AdoMet_synt_N"/>
    <property type="match status" value="1"/>
</dbReference>
<dbReference type="InterPro" id="IPR022636">
    <property type="entry name" value="S-AdoMet_synthetase_sfam"/>
</dbReference>
<dbReference type="KEGG" id="mros:EHO51_12470"/>
<evidence type="ECO:0000256" key="1">
    <source>
        <dbReference type="ARBA" id="ARBA00022563"/>
    </source>
</evidence>
<evidence type="ECO:0000313" key="12">
    <source>
        <dbReference type="Proteomes" id="UP000273982"/>
    </source>
</evidence>
<dbReference type="Proteomes" id="UP000273982">
    <property type="component" value="Chromosome"/>
</dbReference>
<accession>A0A3G8M6I4</accession>
<keyword evidence="1" id="KW-0554">One-carbon metabolism</keyword>
<gene>
    <name evidence="11" type="ORF">EHO51_12470</name>
</gene>
<dbReference type="GO" id="GO:0006556">
    <property type="term" value="P:S-adenosylmethionine biosynthetic process"/>
    <property type="evidence" value="ECO:0007669"/>
    <property type="project" value="InterPro"/>
</dbReference>
<keyword evidence="7" id="KW-0630">Potassium</keyword>
<keyword evidence="3" id="KW-0479">Metal-binding</keyword>
<evidence type="ECO:0000259" key="8">
    <source>
        <dbReference type="Pfam" id="PF00438"/>
    </source>
</evidence>
<evidence type="ECO:0000313" key="11">
    <source>
        <dbReference type="EMBL" id="AZG77476.1"/>
    </source>
</evidence>
<dbReference type="GO" id="GO:0006730">
    <property type="term" value="P:one-carbon metabolic process"/>
    <property type="evidence" value="ECO:0007669"/>
    <property type="project" value="UniProtKB-KW"/>
</dbReference>
<dbReference type="InterPro" id="IPR022628">
    <property type="entry name" value="S-AdoMet_synt_N"/>
</dbReference>
<keyword evidence="6" id="KW-0460">Magnesium</keyword>
<dbReference type="SUPFAM" id="SSF55973">
    <property type="entry name" value="S-adenosylmethionine synthetase"/>
    <property type="match status" value="3"/>
</dbReference>
<proteinExistence type="predicted"/>
<dbReference type="Pfam" id="PF02773">
    <property type="entry name" value="S-AdoMet_synt_C"/>
    <property type="match status" value="1"/>
</dbReference>
<evidence type="ECO:0000256" key="7">
    <source>
        <dbReference type="ARBA" id="ARBA00022958"/>
    </source>
</evidence>
<dbReference type="GO" id="GO:0046872">
    <property type="term" value="F:metal ion binding"/>
    <property type="evidence" value="ECO:0007669"/>
    <property type="project" value="UniProtKB-KW"/>
</dbReference>
<organism evidence="11 12">
    <name type="scientific">Methylocystis rosea</name>
    <dbReference type="NCBI Taxonomy" id="173366"/>
    <lineage>
        <taxon>Bacteria</taxon>
        <taxon>Pseudomonadati</taxon>
        <taxon>Pseudomonadota</taxon>
        <taxon>Alphaproteobacteria</taxon>
        <taxon>Hyphomicrobiales</taxon>
        <taxon>Methylocystaceae</taxon>
        <taxon>Methylocystis</taxon>
    </lineage>
</organism>
<evidence type="ECO:0000256" key="2">
    <source>
        <dbReference type="ARBA" id="ARBA00022679"/>
    </source>
</evidence>